<evidence type="ECO:0000313" key="2">
    <source>
        <dbReference type="Proteomes" id="UP000266861"/>
    </source>
</evidence>
<sequence>MKYFYYFSRGKDCNQHSLLIQGKCIRIARIGQIKCIALSASGKVCKRTFNNIIQPQYIRVKCCEQTIKCSKGWRIADCDENGLHNNNITLGPELMSKWLNIVAQSQDEDFKKIFYLFFRKSYFP</sequence>
<reference evidence="1 2" key="1">
    <citation type="submission" date="2018-08" db="EMBL/GenBank/DDBJ databases">
        <title>Genome and evolution of the arbuscular mycorrhizal fungus Diversispora epigaea (formerly Glomus versiforme) and its bacterial endosymbionts.</title>
        <authorList>
            <person name="Sun X."/>
            <person name="Fei Z."/>
            <person name="Harrison M."/>
        </authorList>
    </citation>
    <scope>NUCLEOTIDE SEQUENCE [LARGE SCALE GENOMIC DNA]</scope>
    <source>
        <strain evidence="1 2">IT104</strain>
    </source>
</reference>
<protein>
    <submittedName>
        <fullName evidence="1">Uncharacterized protein</fullName>
    </submittedName>
</protein>
<comment type="caution">
    <text evidence="1">The sequence shown here is derived from an EMBL/GenBank/DDBJ whole genome shotgun (WGS) entry which is preliminary data.</text>
</comment>
<gene>
    <name evidence="1" type="ORF">Glove_95g22</name>
</gene>
<name>A0A397JBM7_9GLOM</name>
<dbReference type="EMBL" id="PQFF01000090">
    <property type="protein sequence ID" value="RHZ83376.1"/>
    <property type="molecule type" value="Genomic_DNA"/>
</dbReference>
<keyword evidence="2" id="KW-1185">Reference proteome</keyword>
<dbReference type="Proteomes" id="UP000266861">
    <property type="component" value="Unassembled WGS sequence"/>
</dbReference>
<evidence type="ECO:0000313" key="1">
    <source>
        <dbReference type="EMBL" id="RHZ83376.1"/>
    </source>
</evidence>
<organism evidence="1 2">
    <name type="scientific">Diversispora epigaea</name>
    <dbReference type="NCBI Taxonomy" id="1348612"/>
    <lineage>
        <taxon>Eukaryota</taxon>
        <taxon>Fungi</taxon>
        <taxon>Fungi incertae sedis</taxon>
        <taxon>Mucoromycota</taxon>
        <taxon>Glomeromycotina</taxon>
        <taxon>Glomeromycetes</taxon>
        <taxon>Diversisporales</taxon>
        <taxon>Diversisporaceae</taxon>
        <taxon>Diversispora</taxon>
    </lineage>
</organism>
<proteinExistence type="predicted"/>
<dbReference type="AlphaFoldDB" id="A0A397JBM7"/>
<accession>A0A397JBM7</accession>